<dbReference type="Proteomes" id="UP001163321">
    <property type="component" value="Chromosome 13"/>
</dbReference>
<reference evidence="1 2" key="1">
    <citation type="journal article" date="2022" name="bioRxiv">
        <title>The genome of the oomycete Peronosclerospora sorghi, a cosmopolitan pathogen of maize and sorghum, is inflated with dispersed pseudogenes.</title>
        <authorList>
            <person name="Fletcher K."/>
            <person name="Martin F."/>
            <person name="Isakeit T."/>
            <person name="Cavanaugh K."/>
            <person name="Magill C."/>
            <person name="Michelmore R."/>
        </authorList>
    </citation>
    <scope>NUCLEOTIDE SEQUENCE [LARGE SCALE GENOMIC DNA]</scope>
    <source>
        <strain evidence="1">P6</strain>
    </source>
</reference>
<sequence>MLGEEERVHADRVLNTLYGTNTDKTDTRANGTTSEDENVRQAEDLVRRFQELDVVQRVPEIIGSFIEYHANIGCYQCYLFLDCARLKDQSTVVPDHQLSIQVNSTRVEVTYIDEHHPNMEVIWWTQIEQSVDMTKCTIEEKNDHWYVRLPIQSSEKKPLGGFSSFTQVSPIELQSENYAIIHCRKCNARLLGDRKNVEKTIHKVLPLPSANWMDMFDFWGAGVGAFEHIPREDIYAQKHRVLVGESYILLHSSDLIAAATTENYENDVDGAFEEKCEWIPLICTACCERIGLCNVEQPETIRLHKYLVSACPFFQSALEGDHVENIVETDNIFSKYTIDSILSAMLLEKADSDGTFRFVLISSDDKYVSSQDQGGANTSPTPIHLQLLSWETMIKQHDATTFRRVLKVLYGPIQPTLSKSGPLPAQEVSLPPAACLSIAQRLKTSSTLLPSSLRTFNRLNVGYLFA</sequence>
<protein>
    <submittedName>
        <fullName evidence="1">Uncharacterized protein</fullName>
    </submittedName>
</protein>
<gene>
    <name evidence="1" type="ORF">PsorP6_012843</name>
</gene>
<dbReference type="EMBL" id="CM047592">
    <property type="protein sequence ID" value="KAI9917409.1"/>
    <property type="molecule type" value="Genomic_DNA"/>
</dbReference>
<evidence type="ECO:0000313" key="2">
    <source>
        <dbReference type="Proteomes" id="UP001163321"/>
    </source>
</evidence>
<accession>A0ACC0WF16</accession>
<proteinExistence type="predicted"/>
<evidence type="ECO:0000313" key="1">
    <source>
        <dbReference type="EMBL" id="KAI9917409.1"/>
    </source>
</evidence>
<name>A0ACC0WF16_9STRA</name>
<organism evidence="1 2">
    <name type="scientific">Peronosclerospora sorghi</name>
    <dbReference type="NCBI Taxonomy" id="230839"/>
    <lineage>
        <taxon>Eukaryota</taxon>
        <taxon>Sar</taxon>
        <taxon>Stramenopiles</taxon>
        <taxon>Oomycota</taxon>
        <taxon>Peronosporomycetes</taxon>
        <taxon>Peronosporales</taxon>
        <taxon>Peronosporaceae</taxon>
        <taxon>Peronosclerospora</taxon>
    </lineage>
</organism>
<comment type="caution">
    <text evidence="1">The sequence shown here is derived from an EMBL/GenBank/DDBJ whole genome shotgun (WGS) entry which is preliminary data.</text>
</comment>
<keyword evidence="2" id="KW-1185">Reference proteome</keyword>